<dbReference type="RefSeq" id="WP_093666201.1">
    <property type="nucleotide sequence ID" value="NZ_FOCF01000006.1"/>
</dbReference>
<dbReference type="PANTHER" id="PTHR48081:SF9">
    <property type="entry name" value="CARBOXYLESTERASE"/>
    <property type="match status" value="1"/>
</dbReference>
<organism evidence="3 4">
    <name type="scientific">Sphingomonas gellani</name>
    <dbReference type="NCBI Taxonomy" id="1166340"/>
    <lineage>
        <taxon>Bacteria</taxon>
        <taxon>Pseudomonadati</taxon>
        <taxon>Pseudomonadota</taxon>
        <taxon>Alphaproteobacteria</taxon>
        <taxon>Sphingomonadales</taxon>
        <taxon>Sphingomonadaceae</taxon>
        <taxon>Sphingomonas</taxon>
    </lineage>
</organism>
<feature type="domain" description="BD-FAE-like" evidence="2">
    <location>
        <begin position="54"/>
        <end position="242"/>
    </location>
</feature>
<sequence length="289" mass="30976">MIGRGLAHLGALWALAGCSPAGLLNGVDRVTPGDRGARLAVRGAPYGSEPRQALDVWVPRKRHAGRLPVVVFFYGGAWVAGSRAEYGFAGRAYAGQGFVAVVPDYRLVPQVRYPAFVQDGAQAIRWVRDNVARYGGDPARITLAGYSAGAYNAAMLALDGRFLREAGVDPRIVCAAALLAGPYDFYPFDDKRAVDAFGAWPRPQETQPIAQVRADAPPLWLAYGSADTVVRPRNSIALAERLRAAGAPVVLREYPGRSHVDLVMALSRPFRGKGPVLADSSAFLLAHAR</sequence>
<dbReference type="PANTHER" id="PTHR48081">
    <property type="entry name" value="AB HYDROLASE SUPERFAMILY PROTEIN C4A8.06C"/>
    <property type="match status" value="1"/>
</dbReference>
<proteinExistence type="predicted"/>
<dbReference type="Pfam" id="PF20434">
    <property type="entry name" value="BD-FAE"/>
    <property type="match status" value="1"/>
</dbReference>
<evidence type="ECO:0000313" key="4">
    <source>
        <dbReference type="Proteomes" id="UP000199206"/>
    </source>
</evidence>
<dbReference type="STRING" id="1166340.SAMN05192583_2707"/>
<dbReference type="Proteomes" id="UP000199206">
    <property type="component" value="Unassembled WGS sequence"/>
</dbReference>
<dbReference type="AlphaFoldDB" id="A0A1H8G6L9"/>
<accession>A0A1H8G6L9</accession>
<protein>
    <submittedName>
        <fullName evidence="3">Acetyl esterase/lipase</fullName>
    </submittedName>
</protein>
<dbReference type="EMBL" id="FOCF01000006">
    <property type="protein sequence ID" value="SEN39147.1"/>
    <property type="molecule type" value="Genomic_DNA"/>
</dbReference>
<evidence type="ECO:0000313" key="3">
    <source>
        <dbReference type="EMBL" id="SEN39147.1"/>
    </source>
</evidence>
<evidence type="ECO:0000259" key="2">
    <source>
        <dbReference type="Pfam" id="PF20434"/>
    </source>
</evidence>
<reference evidence="4" key="1">
    <citation type="submission" date="2016-10" db="EMBL/GenBank/DDBJ databases">
        <authorList>
            <person name="Varghese N."/>
            <person name="Submissions S."/>
        </authorList>
    </citation>
    <scope>NUCLEOTIDE SEQUENCE [LARGE SCALE GENOMIC DNA]</scope>
    <source>
        <strain evidence="4">S6-262</strain>
    </source>
</reference>
<dbReference type="InterPro" id="IPR049492">
    <property type="entry name" value="BD-FAE-like_dom"/>
</dbReference>
<keyword evidence="4" id="KW-1185">Reference proteome</keyword>
<keyword evidence="1" id="KW-0378">Hydrolase</keyword>
<dbReference type="Gene3D" id="3.40.50.1820">
    <property type="entry name" value="alpha/beta hydrolase"/>
    <property type="match status" value="1"/>
</dbReference>
<dbReference type="GO" id="GO:0016787">
    <property type="term" value="F:hydrolase activity"/>
    <property type="evidence" value="ECO:0007669"/>
    <property type="project" value="UniProtKB-KW"/>
</dbReference>
<dbReference type="InterPro" id="IPR050300">
    <property type="entry name" value="GDXG_lipolytic_enzyme"/>
</dbReference>
<dbReference type="SUPFAM" id="SSF53474">
    <property type="entry name" value="alpha/beta-Hydrolases"/>
    <property type="match status" value="1"/>
</dbReference>
<evidence type="ECO:0000256" key="1">
    <source>
        <dbReference type="ARBA" id="ARBA00022801"/>
    </source>
</evidence>
<dbReference type="InterPro" id="IPR029058">
    <property type="entry name" value="AB_hydrolase_fold"/>
</dbReference>
<name>A0A1H8G6L9_9SPHN</name>
<dbReference type="OrthoDB" id="9771666at2"/>
<gene>
    <name evidence="3" type="ORF">SAMN05192583_2707</name>
</gene>
<dbReference type="PROSITE" id="PS51257">
    <property type="entry name" value="PROKAR_LIPOPROTEIN"/>
    <property type="match status" value="1"/>
</dbReference>